<evidence type="ECO:0000256" key="3">
    <source>
        <dbReference type="ARBA" id="ARBA00022989"/>
    </source>
</evidence>
<feature type="transmembrane region" description="Helical" evidence="6">
    <location>
        <begin position="315"/>
        <end position="338"/>
    </location>
</feature>
<dbReference type="VEuPathDB" id="FungiDB:MSYG_1666"/>
<dbReference type="OrthoDB" id="1436450at2759"/>
<feature type="transmembrane region" description="Helical" evidence="6">
    <location>
        <begin position="405"/>
        <end position="424"/>
    </location>
</feature>
<feature type="transmembrane region" description="Helical" evidence="6">
    <location>
        <begin position="281"/>
        <end position="303"/>
    </location>
</feature>
<keyword evidence="2 6" id="KW-0812">Transmembrane</keyword>
<dbReference type="EMBL" id="LT671822">
    <property type="protein sequence ID" value="SHO77325.1"/>
    <property type="molecule type" value="Genomic_DNA"/>
</dbReference>
<accession>A0A1M8A4G0</accession>
<feature type="compositionally biased region" description="Low complexity" evidence="5">
    <location>
        <begin position="95"/>
        <end position="104"/>
    </location>
</feature>
<protein>
    <recommendedName>
        <fullName evidence="9">EamA domain-containing protein</fullName>
    </recommendedName>
</protein>
<evidence type="ECO:0000313" key="7">
    <source>
        <dbReference type="EMBL" id="SHO77325.1"/>
    </source>
</evidence>
<evidence type="ECO:0000313" key="8">
    <source>
        <dbReference type="Proteomes" id="UP000186303"/>
    </source>
</evidence>
<keyword evidence="3 6" id="KW-1133">Transmembrane helix</keyword>
<feature type="transmembrane region" description="Helical" evidence="6">
    <location>
        <begin position="7"/>
        <end position="25"/>
    </location>
</feature>
<dbReference type="GO" id="GO:0000329">
    <property type="term" value="C:fungal-type vacuole membrane"/>
    <property type="evidence" value="ECO:0007669"/>
    <property type="project" value="TreeGrafter"/>
</dbReference>
<evidence type="ECO:0000256" key="5">
    <source>
        <dbReference type="SAM" id="MobiDB-lite"/>
    </source>
</evidence>
<sequence>MAQGPHHYAVGAALILLVDVLWTSSNYLSSTVLTHGYEKPFAVTYLSTATFIVYLIPFAVLYYTKPSRQENIPGKSHWWESLGFRLPHMRPNIPLEETLPSEEPLIPRPKRPSSIDGRRPKSDLQLPMDSAESHPRILDLTIRGRTSQHSSERQALRTPSHDSLSNYMSDSGHGSSQSPAHVISASELPPLSVTETAFLSMEFAVIWFAANWSFVAGLAYTSVASGTTLGSTSGFFTLLLGSIVGTDSFSPGKLASVLLSFCGVALVTWSDQDTKSPSNPLWGDALALISALCYAGYVTLLKVRIGSEDRISMPLFLGFVGAFNLLAFWPIGVLLHVLGVEPLGLPQDPLMLSGLVVNMVVTVISDFAYLLAMLKSSPLLTTIGLSLTIPMAFLGDLLRDSGTTTISKGIGSVLVLFSFGAIAWEENH</sequence>
<dbReference type="PANTHER" id="PTHR23051:SF0">
    <property type="entry name" value="SOLUTE CARRIER FAMILY 35 MEMBER F5"/>
    <property type="match status" value="1"/>
</dbReference>
<comment type="subcellular location">
    <subcellularLocation>
        <location evidence="1">Membrane</location>
        <topology evidence="1">Multi-pass membrane protein</topology>
    </subcellularLocation>
</comment>
<proteinExistence type="predicted"/>
<feature type="region of interest" description="Disordered" evidence="5">
    <location>
        <begin position="95"/>
        <end position="131"/>
    </location>
</feature>
<evidence type="ECO:0000256" key="1">
    <source>
        <dbReference type="ARBA" id="ARBA00004141"/>
    </source>
</evidence>
<feature type="region of interest" description="Disordered" evidence="5">
    <location>
        <begin position="143"/>
        <end position="181"/>
    </location>
</feature>
<dbReference type="SUPFAM" id="SSF103481">
    <property type="entry name" value="Multidrug resistance efflux transporter EmrE"/>
    <property type="match status" value="1"/>
</dbReference>
<dbReference type="Proteomes" id="UP000186303">
    <property type="component" value="Chromosome 2"/>
</dbReference>
<evidence type="ECO:0000256" key="4">
    <source>
        <dbReference type="ARBA" id="ARBA00023136"/>
    </source>
</evidence>
<keyword evidence="8" id="KW-1185">Reference proteome</keyword>
<dbReference type="AlphaFoldDB" id="A0A1M8A4G0"/>
<gene>
    <name evidence="7" type="ORF">MSYG_1666</name>
</gene>
<feature type="transmembrane region" description="Helical" evidence="6">
    <location>
        <begin position="45"/>
        <end position="63"/>
    </location>
</feature>
<reference evidence="8" key="1">
    <citation type="journal article" date="2017" name="Nucleic Acids Res.">
        <title>Proteogenomics produces comprehensive and highly accurate protein-coding gene annotation in a complete genome assembly of Malassezia sympodialis.</title>
        <authorList>
            <person name="Zhu Y."/>
            <person name="Engstroem P.G."/>
            <person name="Tellgren-Roth C."/>
            <person name="Baudo C.D."/>
            <person name="Kennell J.C."/>
            <person name="Sun S."/>
            <person name="Billmyre R.B."/>
            <person name="Schroeder M.S."/>
            <person name="Andersson A."/>
            <person name="Holm T."/>
            <person name="Sigurgeirsson B."/>
            <person name="Wu G."/>
            <person name="Sankaranarayanan S.R."/>
            <person name="Siddharthan R."/>
            <person name="Sanyal K."/>
            <person name="Lundeberg J."/>
            <person name="Nystedt B."/>
            <person name="Boekhout T."/>
            <person name="Dawson T.L. Jr."/>
            <person name="Heitman J."/>
            <person name="Scheynius A."/>
            <person name="Lehtioe J."/>
        </authorList>
    </citation>
    <scope>NUCLEOTIDE SEQUENCE [LARGE SCALE GENOMIC DNA]</scope>
    <source>
        <strain evidence="8">ATCC 42132</strain>
    </source>
</reference>
<dbReference type="PANTHER" id="PTHR23051">
    <property type="entry name" value="SOLUTE CARRIER FAMILY 35, MEMBER F5"/>
    <property type="match status" value="1"/>
</dbReference>
<name>A0A1M8A4G0_MALS4</name>
<feature type="transmembrane region" description="Helical" evidence="6">
    <location>
        <begin position="379"/>
        <end position="399"/>
    </location>
</feature>
<keyword evidence="4 6" id="KW-0472">Membrane</keyword>
<evidence type="ECO:0008006" key="9">
    <source>
        <dbReference type="Google" id="ProtNLM"/>
    </source>
</evidence>
<evidence type="ECO:0000256" key="6">
    <source>
        <dbReference type="SAM" id="Phobius"/>
    </source>
</evidence>
<dbReference type="OMA" id="NMCITLV"/>
<dbReference type="InterPro" id="IPR037185">
    <property type="entry name" value="EmrE-like"/>
</dbReference>
<organism evidence="7 8">
    <name type="scientific">Malassezia sympodialis (strain ATCC 42132)</name>
    <name type="common">Atopic eczema-associated yeast</name>
    <dbReference type="NCBI Taxonomy" id="1230383"/>
    <lineage>
        <taxon>Eukaryota</taxon>
        <taxon>Fungi</taxon>
        <taxon>Dikarya</taxon>
        <taxon>Basidiomycota</taxon>
        <taxon>Ustilaginomycotina</taxon>
        <taxon>Malasseziomycetes</taxon>
        <taxon>Malasseziales</taxon>
        <taxon>Malasseziaceae</taxon>
        <taxon>Malassezia</taxon>
    </lineage>
</organism>
<feature type="compositionally biased region" description="Polar residues" evidence="5">
    <location>
        <begin position="161"/>
        <end position="179"/>
    </location>
</feature>
<feature type="transmembrane region" description="Helical" evidence="6">
    <location>
        <begin position="197"/>
        <end position="220"/>
    </location>
</feature>
<evidence type="ECO:0000256" key="2">
    <source>
        <dbReference type="ARBA" id="ARBA00022692"/>
    </source>
</evidence>
<feature type="transmembrane region" description="Helical" evidence="6">
    <location>
        <begin position="350"/>
        <end position="372"/>
    </location>
</feature>